<organism evidence="1 2">
    <name type="scientific">Yersinia pseudotuberculosis serotype O:1b (strain IP 31758)</name>
    <dbReference type="NCBI Taxonomy" id="349747"/>
    <lineage>
        <taxon>Bacteria</taxon>
        <taxon>Pseudomonadati</taxon>
        <taxon>Pseudomonadota</taxon>
        <taxon>Gammaproteobacteria</taxon>
        <taxon>Enterobacterales</taxon>
        <taxon>Yersiniaceae</taxon>
        <taxon>Yersinia</taxon>
    </lineage>
</organism>
<sequence length="45" mass="5402">MVDTALYFLKQKANKTDQYENKLTPKNTRHNEKNQFFIEININLS</sequence>
<dbReference type="AlphaFoldDB" id="A0A0U1QWY1"/>
<gene>
    <name evidence="1" type="ordered locus">YpsIP31758_1178</name>
</gene>
<dbReference type="HOGENOM" id="CLU_3207236_0_0_6"/>
<reference evidence="1 2" key="1">
    <citation type="journal article" date="2007" name="PLoS Genet.">
        <title>The complete genome sequence of Yersinia pseudotuberculosis IP31758, the causative agent of Far East scarlet-like fever.</title>
        <authorList>
            <person name="Eppinger M."/>
            <person name="Rosovitz M.J."/>
            <person name="Fricke W.F."/>
            <person name="Rasko D.A."/>
            <person name="Kokorina G."/>
            <person name="Fayolle C."/>
            <person name="Lindler L.E."/>
            <person name="Carniel E."/>
            <person name="Ravel J."/>
        </authorList>
    </citation>
    <scope>NUCLEOTIDE SEQUENCE [LARGE SCALE GENOMIC DNA]</scope>
    <source>
        <strain evidence="1 2">IP 31758</strain>
    </source>
</reference>
<proteinExistence type="predicted"/>
<accession>A0A0U1QWY1</accession>
<evidence type="ECO:0000313" key="2">
    <source>
        <dbReference type="Proteomes" id="UP000002412"/>
    </source>
</evidence>
<dbReference type="EMBL" id="CP000720">
    <property type="protein sequence ID" value="ABS47123.1"/>
    <property type="molecule type" value="Genomic_DNA"/>
</dbReference>
<evidence type="ECO:0000313" key="1">
    <source>
        <dbReference type="EMBL" id="ABS47123.1"/>
    </source>
</evidence>
<protein>
    <submittedName>
        <fullName evidence="1">Uncharacterized protein</fullName>
    </submittedName>
</protein>
<dbReference type="KEGG" id="ypi:YpsIP31758_1178"/>
<name>A0A0U1QWY1_YERP3</name>
<dbReference type="Proteomes" id="UP000002412">
    <property type="component" value="Chromosome"/>
</dbReference>